<dbReference type="AlphaFoldDB" id="A0A067E4D1"/>
<evidence type="ECO:0000256" key="4">
    <source>
        <dbReference type="ARBA" id="ARBA00023125"/>
    </source>
</evidence>
<dbReference type="FunFam" id="1.10.10.60:FF:000342">
    <property type="entry name" value="trihelix transcription factor PTL-like"/>
    <property type="match status" value="1"/>
</dbReference>
<dbReference type="FunFam" id="1.10.10.60:FF:000061">
    <property type="entry name" value="Trihelix transcription factor GT-2"/>
    <property type="match status" value="1"/>
</dbReference>
<dbReference type="eggNOG" id="KOG4282">
    <property type="taxonomic scope" value="Eukaryota"/>
</dbReference>
<sequence>MADQYGHQLPDLGRLATGRTHFPVNQETPQPYFFNRSINNETVMLAAGEMVLPAAGGLVRFGHHHDFAAAATNHPTAVVDMESSGWGNTNESGNGRWPRQETLTLLEIRSRLDSKFKEANHKKPLWDEVSRIMAEEHGYHRSEKKCREKFENLYKYYKKTKEGKAGRQDGKHYRFFRQLEALYGETSNNQNSVSELSPLDQNTTNFLHQTPNQESQENQEASNHLEQKLSDQSLSFSNTSEFETASSGNNNDEDLSAIAFMMNQKSMEKHNKMNESRSGKRDKRSSNWKGKVKEFVDAQMRELMESQEAWMERMLKTIEDREKERLCKEEAWRKQEMARFDKVHEFWARERAWVEGRDNALMEALKKVTGRREPEVVSSSSLIMHDCRWNEPETLNLMQLITSLEPKFEQSGYSNESIWEEIAAKMASFGYYRSAIEFKEKWENMQMYYHHHGHDQIAKQKLERMELFLPSNNPYAGTQGHQSCFHIQQINEGQQQFWEKGKTKRN</sequence>
<dbReference type="Pfam" id="PF13837">
    <property type="entry name" value="Myb_DNA-bind_4"/>
    <property type="match status" value="2"/>
</dbReference>
<keyword evidence="3" id="KW-0805">Transcription regulation</keyword>
<dbReference type="EMBL" id="KK785227">
    <property type="protein sequence ID" value="KDO46107.1"/>
    <property type="molecule type" value="Genomic_DNA"/>
</dbReference>
<feature type="region of interest" description="Disordered" evidence="7">
    <location>
        <begin position="187"/>
        <end position="207"/>
    </location>
</feature>
<dbReference type="InterPro" id="IPR044822">
    <property type="entry name" value="Myb_DNA-bind_4"/>
</dbReference>
<dbReference type="SMR" id="A0A067E4D1"/>
<dbReference type="PANTHER" id="PTHR21654">
    <property type="entry name" value="FI21293P1"/>
    <property type="match status" value="1"/>
</dbReference>
<feature type="region of interest" description="Disordered" evidence="7">
    <location>
        <begin position="268"/>
        <end position="289"/>
    </location>
</feature>
<keyword evidence="5" id="KW-0804">Transcription</keyword>
<dbReference type="STRING" id="2711.A0A067E4D1"/>
<dbReference type="Gene3D" id="1.10.10.60">
    <property type="entry name" value="Homeodomain-like"/>
    <property type="match status" value="2"/>
</dbReference>
<protein>
    <recommendedName>
        <fullName evidence="8">Myb-like domain-containing protein</fullName>
    </recommendedName>
</protein>
<evidence type="ECO:0000256" key="2">
    <source>
        <dbReference type="ARBA" id="ARBA00022737"/>
    </source>
</evidence>
<evidence type="ECO:0000256" key="6">
    <source>
        <dbReference type="ARBA" id="ARBA00023242"/>
    </source>
</evidence>
<dbReference type="GO" id="GO:0006355">
    <property type="term" value="P:regulation of DNA-templated transcription"/>
    <property type="evidence" value="ECO:0007669"/>
    <property type="project" value="UniProtKB-ARBA"/>
</dbReference>
<dbReference type="GO" id="GO:0003677">
    <property type="term" value="F:DNA binding"/>
    <property type="evidence" value="ECO:0007669"/>
    <property type="project" value="UniProtKB-KW"/>
</dbReference>
<evidence type="ECO:0000259" key="8">
    <source>
        <dbReference type="PROSITE" id="PS50090"/>
    </source>
</evidence>
<name>A0A067E4D1_CITSI</name>
<keyword evidence="6" id="KW-0539">Nucleus</keyword>
<reference evidence="9 10" key="1">
    <citation type="submission" date="2014-04" db="EMBL/GenBank/DDBJ databases">
        <authorList>
            <consortium name="International Citrus Genome Consortium"/>
            <person name="Gmitter F."/>
            <person name="Chen C."/>
            <person name="Farmerie W."/>
            <person name="Harkins T."/>
            <person name="Desany B."/>
            <person name="Mohiuddin M."/>
            <person name="Kodira C."/>
            <person name="Borodovsky M."/>
            <person name="Lomsadze A."/>
            <person name="Burns P."/>
            <person name="Jenkins J."/>
            <person name="Prochnik S."/>
            <person name="Shu S."/>
            <person name="Chapman J."/>
            <person name="Pitluck S."/>
            <person name="Schmutz J."/>
            <person name="Rokhsar D."/>
        </authorList>
    </citation>
    <scope>NUCLEOTIDE SEQUENCE</scope>
</reference>
<keyword evidence="2" id="KW-0677">Repeat</keyword>
<dbReference type="SMART" id="SM00717">
    <property type="entry name" value="SANT"/>
    <property type="match status" value="2"/>
</dbReference>
<dbReference type="CDD" id="cd12203">
    <property type="entry name" value="GT1"/>
    <property type="match status" value="2"/>
</dbReference>
<organism evidence="9 10">
    <name type="scientific">Citrus sinensis</name>
    <name type="common">Sweet orange</name>
    <name type="synonym">Citrus aurantium var. sinensis</name>
    <dbReference type="NCBI Taxonomy" id="2711"/>
    <lineage>
        <taxon>Eukaryota</taxon>
        <taxon>Viridiplantae</taxon>
        <taxon>Streptophyta</taxon>
        <taxon>Embryophyta</taxon>
        <taxon>Tracheophyta</taxon>
        <taxon>Spermatophyta</taxon>
        <taxon>Magnoliopsida</taxon>
        <taxon>eudicotyledons</taxon>
        <taxon>Gunneridae</taxon>
        <taxon>Pentapetalae</taxon>
        <taxon>rosids</taxon>
        <taxon>malvids</taxon>
        <taxon>Sapindales</taxon>
        <taxon>Rutaceae</taxon>
        <taxon>Aurantioideae</taxon>
        <taxon>Citrus</taxon>
    </lineage>
</organism>
<evidence type="ECO:0000313" key="9">
    <source>
        <dbReference type="EMBL" id="KDO46107.1"/>
    </source>
</evidence>
<keyword evidence="10" id="KW-1185">Reference proteome</keyword>
<dbReference type="InterPro" id="IPR001005">
    <property type="entry name" value="SANT/Myb"/>
</dbReference>
<feature type="domain" description="Myb-like" evidence="8">
    <location>
        <begin position="388"/>
        <end position="446"/>
    </location>
</feature>
<feature type="domain" description="Myb-like" evidence="8">
    <location>
        <begin position="89"/>
        <end position="154"/>
    </location>
</feature>
<gene>
    <name evidence="9" type="ORF">CISIN_1g010601mg</name>
</gene>
<evidence type="ECO:0000256" key="1">
    <source>
        <dbReference type="ARBA" id="ARBA00004123"/>
    </source>
</evidence>
<dbReference type="GO" id="GO:0005634">
    <property type="term" value="C:nucleus"/>
    <property type="evidence" value="ECO:0007669"/>
    <property type="project" value="UniProtKB-SubCell"/>
</dbReference>
<dbReference type="PROSITE" id="PS50090">
    <property type="entry name" value="MYB_LIKE"/>
    <property type="match status" value="2"/>
</dbReference>
<evidence type="ECO:0000256" key="5">
    <source>
        <dbReference type="ARBA" id="ARBA00023163"/>
    </source>
</evidence>
<dbReference type="PaxDb" id="2711-XP_006492187.1"/>
<comment type="subcellular location">
    <subcellularLocation>
        <location evidence="1">Nucleus</location>
    </subcellularLocation>
</comment>
<evidence type="ECO:0000313" key="10">
    <source>
        <dbReference type="Proteomes" id="UP000027120"/>
    </source>
</evidence>
<dbReference type="PANTHER" id="PTHR21654:SF63">
    <property type="entry name" value="MYB-LIKE DOMAIN-CONTAINING PROTEIN"/>
    <property type="match status" value="1"/>
</dbReference>
<accession>A0A067E4D1</accession>
<proteinExistence type="predicted"/>
<feature type="compositionally biased region" description="Basic and acidic residues" evidence="7">
    <location>
        <begin position="268"/>
        <end position="279"/>
    </location>
</feature>
<dbReference type="Proteomes" id="UP000027120">
    <property type="component" value="Unassembled WGS sequence"/>
</dbReference>
<keyword evidence="4" id="KW-0238">DNA-binding</keyword>
<evidence type="ECO:0000256" key="3">
    <source>
        <dbReference type="ARBA" id="ARBA00023015"/>
    </source>
</evidence>
<evidence type="ECO:0000256" key="7">
    <source>
        <dbReference type="SAM" id="MobiDB-lite"/>
    </source>
</evidence>